<sequence>MFAKHSGAKGTIWFGSLCIVFVLAFIQQNAFPHIAEAALLESLKNQTGNTVYSTKHANEDSGSENLLKAVSGLKNLTSGVSDLPVLSNVLRDNAKTAPPSTNQEKDSNAALPPVSTASAEKTSGYGLLPDLQVKTPSISVDTPLVNVDVPSAKGEVSTDRIPLVSINLPAAKVDTPIVQVKTPAIQAEVPLTPIPAPQIKVVTLAVQVKTPVKDIPVPSTSQSNLPLIEGGKANVGKKEPITRTDGAQNLPFNTSGNESPTAKPFPVNGNVSDEPIKLAPAADQWKDGSGSKTSPSSTNRAPDPPVALPRPKRGLSLLVPTEANALIEPQKAAKNQTGTTEATPIRTDPASAWFSVQLTLYTGNGSTGGGASFVTGSNAFFGSQGFLFPDILLPPPKIKNQNYEHSRPCGVNQWSKPPPAQPPRYTFFSVVVKQDEKECISYEKYKSMGKIPLKPQRSKALHEQAADNLSAIDQAIYEKRQQLNKYARTYGLSDPRCLHCSMELDELINAFNKMNKTID</sequence>
<dbReference type="SUPFAM" id="SSF140500">
    <property type="entry name" value="BAS1536-like"/>
    <property type="match status" value="1"/>
</dbReference>
<proteinExistence type="predicted"/>
<name>A0ABT4GQ91_9BACL</name>
<reference evidence="2 3" key="1">
    <citation type="submission" date="2022-05" db="EMBL/GenBank/DDBJ databases">
        <title>Genome Sequencing of Bee-Associated Microbes.</title>
        <authorList>
            <person name="Dunlap C."/>
        </authorList>
    </citation>
    <scope>NUCLEOTIDE SEQUENCE [LARGE SCALE GENOMIC DNA]</scope>
    <source>
        <strain evidence="2 3">NRRL B-14421</strain>
    </source>
</reference>
<dbReference type="Gene3D" id="4.10.280.10">
    <property type="entry name" value="Helix-loop-helix DNA-binding domain"/>
    <property type="match status" value="1"/>
</dbReference>
<accession>A0ABT4GQ91</accession>
<feature type="region of interest" description="Disordered" evidence="1">
    <location>
        <begin position="93"/>
        <end position="116"/>
    </location>
</feature>
<feature type="region of interest" description="Disordered" evidence="1">
    <location>
        <begin position="217"/>
        <end position="312"/>
    </location>
</feature>
<gene>
    <name evidence="2" type="ORF">M5X19_36955</name>
</gene>
<feature type="compositionally biased region" description="Polar residues" evidence="1">
    <location>
        <begin position="290"/>
        <end position="300"/>
    </location>
</feature>
<evidence type="ECO:0000313" key="2">
    <source>
        <dbReference type="EMBL" id="MCY9698387.1"/>
    </source>
</evidence>
<dbReference type="Pfam" id="PF09388">
    <property type="entry name" value="SpoOE-like"/>
    <property type="match status" value="1"/>
</dbReference>
<evidence type="ECO:0000256" key="1">
    <source>
        <dbReference type="SAM" id="MobiDB-lite"/>
    </source>
</evidence>
<dbReference type="InterPro" id="IPR036638">
    <property type="entry name" value="HLH_DNA-bd_sf"/>
</dbReference>
<comment type="caution">
    <text evidence="2">The sequence shown here is derived from an EMBL/GenBank/DDBJ whole genome shotgun (WGS) entry which is preliminary data.</text>
</comment>
<dbReference type="RefSeq" id="WP_268618808.1">
    <property type="nucleotide sequence ID" value="NZ_JAMDMX010000249.1"/>
</dbReference>
<evidence type="ECO:0000313" key="3">
    <source>
        <dbReference type="Proteomes" id="UP001527099"/>
    </source>
</evidence>
<feature type="compositionally biased region" description="Polar residues" evidence="1">
    <location>
        <begin position="245"/>
        <end position="260"/>
    </location>
</feature>
<protein>
    <submittedName>
        <fullName evidence="2">Spo0E family sporulation regulatory protein-aspartic acid phosphatase</fullName>
    </submittedName>
</protein>
<dbReference type="InterPro" id="IPR018540">
    <property type="entry name" value="Spo0E-like"/>
</dbReference>
<dbReference type="EMBL" id="JAMDMX010000249">
    <property type="protein sequence ID" value="MCY9698387.1"/>
    <property type="molecule type" value="Genomic_DNA"/>
</dbReference>
<organism evidence="2 3">
    <name type="scientific">Paenibacillus alginolyticus</name>
    <dbReference type="NCBI Taxonomy" id="59839"/>
    <lineage>
        <taxon>Bacteria</taxon>
        <taxon>Bacillati</taxon>
        <taxon>Bacillota</taxon>
        <taxon>Bacilli</taxon>
        <taxon>Bacillales</taxon>
        <taxon>Paenibacillaceae</taxon>
        <taxon>Paenibacillus</taxon>
    </lineage>
</organism>
<dbReference type="Proteomes" id="UP001527099">
    <property type="component" value="Unassembled WGS sequence"/>
</dbReference>
<keyword evidence="3" id="KW-1185">Reference proteome</keyword>
<dbReference type="InterPro" id="IPR037208">
    <property type="entry name" value="Spo0E-like_sf"/>
</dbReference>